<evidence type="ECO:0000313" key="4">
    <source>
        <dbReference type="EMBL" id="CAF3880016.1"/>
    </source>
</evidence>
<protein>
    <submittedName>
        <fullName evidence="1">Uncharacterized protein</fullName>
    </submittedName>
</protein>
<gene>
    <name evidence="3" type="ORF">FNK824_LOCUS6507</name>
    <name evidence="4" type="ORF">OTI717_LOCUS22703</name>
    <name evidence="2" type="ORF">RFH988_LOCUS30382</name>
    <name evidence="1" type="ORF">SEV965_LOCUS12742</name>
</gene>
<sequence length="176" mass="19896">MVSDNAIKQKMVAVVVVYTATTTEIQNRIDQLPKSTQENILNILQSTPALRNDLKHKGENWCCKIDPGVEAASQTRQTTYHVTRHGRHRCGFDACGFLGLASCTRWCDEYWIEEHHGVETYIVYTQKSCPNDQVICCAQHIYVLGHCFSYTEIYNNQQLFSELNDLGIVIPGPSVG</sequence>
<organism evidence="1 5">
    <name type="scientific">Rotaria sordida</name>
    <dbReference type="NCBI Taxonomy" id="392033"/>
    <lineage>
        <taxon>Eukaryota</taxon>
        <taxon>Metazoa</taxon>
        <taxon>Spiralia</taxon>
        <taxon>Gnathifera</taxon>
        <taxon>Rotifera</taxon>
        <taxon>Eurotatoria</taxon>
        <taxon>Bdelloidea</taxon>
        <taxon>Philodinida</taxon>
        <taxon>Philodinidae</taxon>
        <taxon>Rotaria</taxon>
    </lineage>
</organism>
<accession>A0A814JKQ9</accession>
<comment type="caution">
    <text evidence="1">The sequence shown here is derived from an EMBL/GenBank/DDBJ whole genome shotgun (WGS) entry which is preliminary data.</text>
</comment>
<dbReference type="Proteomes" id="UP000663882">
    <property type="component" value="Unassembled WGS sequence"/>
</dbReference>
<dbReference type="EMBL" id="CAJOBE010000566">
    <property type="protein sequence ID" value="CAF3660223.1"/>
    <property type="molecule type" value="Genomic_DNA"/>
</dbReference>
<dbReference type="Proteomes" id="UP000663874">
    <property type="component" value="Unassembled WGS sequence"/>
</dbReference>
<evidence type="ECO:0000313" key="5">
    <source>
        <dbReference type="Proteomes" id="UP000663889"/>
    </source>
</evidence>
<proteinExistence type="predicted"/>
<reference evidence="1" key="1">
    <citation type="submission" date="2021-02" db="EMBL/GenBank/DDBJ databases">
        <authorList>
            <person name="Nowell W R."/>
        </authorList>
    </citation>
    <scope>NUCLEOTIDE SEQUENCE</scope>
</reference>
<evidence type="ECO:0000313" key="2">
    <source>
        <dbReference type="EMBL" id="CAF1313554.1"/>
    </source>
</evidence>
<dbReference type="EMBL" id="CAJOAX010003915">
    <property type="protein sequence ID" value="CAF3880016.1"/>
    <property type="molecule type" value="Genomic_DNA"/>
</dbReference>
<evidence type="ECO:0000313" key="3">
    <source>
        <dbReference type="EMBL" id="CAF3660223.1"/>
    </source>
</evidence>
<name>A0A814JKQ9_9BILA</name>
<evidence type="ECO:0000313" key="1">
    <source>
        <dbReference type="EMBL" id="CAF1039348.1"/>
    </source>
</evidence>
<dbReference type="EMBL" id="CAJNOU010000585">
    <property type="protein sequence ID" value="CAF1039348.1"/>
    <property type="molecule type" value="Genomic_DNA"/>
</dbReference>
<dbReference type="AlphaFoldDB" id="A0A814JKQ9"/>
<dbReference type="Proteomes" id="UP000663889">
    <property type="component" value="Unassembled WGS sequence"/>
</dbReference>
<dbReference type="EMBL" id="CAJNOO010003030">
    <property type="protein sequence ID" value="CAF1313554.1"/>
    <property type="molecule type" value="Genomic_DNA"/>
</dbReference>
<dbReference type="OrthoDB" id="9975888at2759"/>
<dbReference type="Proteomes" id="UP000663823">
    <property type="component" value="Unassembled WGS sequence"/>
</dbReference>